<accession>A0A3N4Z5Q6</accession>
<organism evidence="1 2">
    <name type="scientific">Georgenia muralis</name>
    <dbReference type="NCBI Taxonomy" id="154117"/>
    <lineage>
        <taxon>Bacteria</taxon>
        <taxon>Bacillati</taxon>
        <taxon>Actinomycetota</taxon>
        <taxon>Actinomycetes</taxon>
        <taxon>Micrococcales</taxon>
        <taxon>Bogoriellaceae</taxon>
        <taxon>Georgenia</taxon>
    </lineage>
</organism>
<gene>
    <name evidence="1" type="ORF">EDD32_2177</name>
</gene>
<evidence type="ECO:0000313" key="2">
    <source>
        <dbReference type="Proteomes" id="UP000280726"/>
    </source>
</evidence>
<dbReference type="AlphaFoldDB" id="A0A3N4Z5Q6"/>
<evidence type="ECO:0000313" key="1">
    <source>
        <dbReference type="EMBL" id="RPF27687.1"/>
    </source>
</evidence>
<proteinExistence type="predicted"/>
<keyword evidence="2" id="KW-1185">Reference proteome</keyword>
<dbReference type="Proteomes" id="UP000280726">
    <property type="component" value="Unassembled WGS sequence"/>
</dbReference>
<dbReference type="EMBL" id="RKRA01000001">
    <property type="protein sequence ID" value="RPF27687.1"/>
    <property type="molecule type" value="Genomic_DNA"/>
</dbReference>
<name>A0A3N4Z5Q6_9MICO</name>
<protein>
    <submittedName>
        <fullName evidence="1">Uncharacterized protein</fullName>
    </submittedName>
</protein>
<reference evidence="1 2" key="1">
    <citation type="submission" date="2018-11" db="EMBL/GenBank/DDBJ databases">
        <title>Sequencing the genomes of 1000 actinobacteria strains.</title>
        <authorList>
            <person name="Klenk H.-P."/>
        </authorList>
    </citation>
    <scope>NUCLEOTIDE SEQUENCE [LARGE SCALE GENOMIC DNA]</scope>
    <source>
        <strain evidence="1 2">DSM 14418</strain>
    </source>
</reference>
<dbReference type="RefSeq" id="WP_246006090.1">
    <property type="nucleotide sequence ID" value="NZ_RKRA01000001.1"/>
</dbReference>
<sequence>MTGERRTAVTYRGTLTYVPVPLRVGGRLWDHPPPQEYGSASLAWL</sequence>
<comment type="caution">
    <text evidence="1">The sequence shown here is derived from an EMBL/GenBank/DDBJ whole genome shotgun (WGS) entry which is preliminary data.</text>
</comment>